<gene>
    <name evidence="1" type="ORF">FSA05_14275</name>
</gene>
<dbReference type="EMBL" id="VOHW01000009">
    <property type="protein sequence ID" value="TWV60432.1"/>
    <property type="molecule type" value="Genomic_DNA"/>
</dbReference>
<dbReference type="GO" id="GO:0000428">
    <property type="term" value="C:DNA-directed RNA polymerase complex"/>
    <property type="evidence" value="ECO:0007669"/>
    <property type="project" value="UniProtKB-KW"/>
</dbReference>
<sequence>MKAKVIIAQATVETAGLLYGLVKKVTTKTAIKSYPSVDCQAVFFPVDKHDLDFVNRVLTDQGFSFKVENAE</sequence>
<protein>
    <submittedName>
        <fullName evidence="1">DNA-directed RNA polymerase subunit beta</fullName>
    </submittedName>
</protein>
<name>A0A5C6KAX2_PARDI</name>
<organism evidence="1 2">
    <name type="scientific">Parabacteroides distasonis</name>
    <dbReference type="NCBI Taxonomy" id="823"/>
    <lineage>
        <taxon>Bacteria</taxon>
        <taxon>Pseudomonadati</taxon>
        <taxon>Bacteroidota</taxon>
        <taxon>Bacteroidia</taxon>
        <taxon>Bacteroidales</taxon>
        <taxon>Tannerellaceae</taxon>
        <taxon>Parabacteroides</taxon>
    </lineage>
</organism>
<comment type="caution">
    <text evidence="1">The sequence shown here is derived from an EMBL/GenBank/DDBJ whole genome shotgun (WGS) entry which is preliminary data.</text>
</comment>
<evidence type="ECO:0000313" key="2">
    <source>
        <dbReference type="Proteomes" id="UP000315827"/>
    </source>
</evidence>
<keyword evidence="1" id="KW-0804">Transcription</keyword>
<evidence type="ECO:0000313" key="1">
    <source>
        <dbReference type="EMBL" id="TWV60432.1"/>
    </source>
</evidence>
<dbReference type="RefSeq" id="WP_146348600.1">
    <property type="nucleotide sequence ID" value="NZ_CACRUW010000021.1"/>
</dbReference>
<keyword evidence="1" id="KW-0240">DNA-directed RNA polymerase</keyword>
<dbReference type="AlphaFoldDB" id="A0A5C6KAX2"/>
<dbReference type="Proteomes" id="UP000315827">
    <property type="component" value="Unassembled WGS sequence"/>
</dbReference>
<proteinExistence type="predicted"/>
<accession>A0A5C6KAX2</accession>
<reference evidence="1 2" key="1">
    <citation type="submission" date="2019-07" db="EMBL/GenBank/DDBJ databases">
        <title>Genome sequencing of Parabacteroides distasonis iSURF_7.</title>
        <authorList>
            <person name="Degefu H.N."/>
            <person name="Ruoff K.L."/>
            <person name="Price C.E."/>
            <person name="Valls R.A."/>
            <person name="O'Toole G.A."/>
        </authorList>
    </citation>
    <scope>NUCLEOTIDE SEQUENCE [LARGE SCALE GENOMIC DNA]</scope>
    <source>
        <strain evidence="1 2">CFPLTA003_1B</strain>
    </source>
</reference>